<evidence type="ECO:0000313" key="2">
    <source>
        <dbReference type="Proteomes" id="UP000002499"/>
    </source>
</evidence>
<gene>
    <name evidence="1" type="ORF">MAC_02786</name>
</gene>
<dbReference type="OrthoDB" id="4358740at2759"/>
<dbReference type="InParanoid" id="E9DYT8"/>
<sequence>MESPVRVLIIVKQRSVRLWQEAWEEPQKMISKVLMHLNYNSLVSTDDKYNSSDCRFIAVERWDSVVFIVCDLFNINYNHLNAHLDGKNELPVIIARVSQGEHGYIIKTREPQESKLLGDRVRSLHDMHGWTEGVPYKIDHANGVHPIYYNPRSLLTDCLWFPLTLFTACVRGWKAVDRTKLPKKLLI</sequence>
<dbReference type="OMA" id="YVANAWL"/>
<dbReference type="STRING" id="655827.E9DYT8"/>
<evidence type="ECO:0000313" key="1">
    <source>
        <dbReference type="EMBL" id="EFY91115.1"/>
    </source>
</evidence>
<accession>E9DYT8</accession>
<dbReference type="Proteomes" id="UP000002499">
    <property type="component" value="Unassembled WGS sequence"/>
</dbReference>
<proteinExistence type="predicted"/>
<dbReference type="HOGENOM" id="CLU_114624_0_0_1"/>
<keyword evidence="2" id="KW-1185">Reference proteome</keyword>
<name>E9DYT8_METAQ</name>
<dbReference type="AlphaFoldDB" id="E9DYT8"/>
<reference evidence="1 2" key="1">
    <citation type="journal article" date="2011" name="PLoS Genet.">
        <title>Genome sequencing and comparative transcriptomics of the model entomopathogenic fungi Metarhizium anisopliae and M. acridum.</title>
        <authorList>
            <person name="Gao Q."/>
            <person name="Jin K."/>
            <person name="Ying S.H."/>
            <person name="Zhang Y."/>
            <person name="Xiao G."/>
            <person name="Shang Y."/>
            <person name="Duan Z."/>
            <person name="Hu X."/>
            <person name="Xie X.Q."/>
            <person name="Zhou G."/>
            <person name="Peng G."/>
            <person name="Luo Z."/>
            <person name="Huang W."/>
            <person name="Wang B."/>
            <person name="Fang W."/>
            <person name="Wang S."/>
            <person name="Zhong Y."/>
            <person name="Ma L.J."/>
            <person name="St Leger R.J."/>
            <person name="Zhao G.P."/>
            <person name="Pei Y."/>
            <person name="Feng M.G."/>
            <person name="Xia Y."/>
            <person name="Wang C."/>
        </authorList>
    </citation>
    <scope>NUCLEOTIDE SEQUENCE [LARGE SCALE GENOMIC DNA]</scope>
    <source>
        <strain evidence="1 2">CQMa 102</strain>
    </source>
</reference>
<organism evidence="2">
    <name type="scientific">Metarhizium acridum (strain CQMa 102)</name>
    <dbReference type="NCBI Taxonomy" id="655827"/>
    <lineage>
        <taxon>Eukaryota</taxon>
        <taxon>Fungi</taxon>
        <taxon>Dikarya</taxon>
        <taxon>Ascomycota</taxon>
        <taxon>Pezizomycotina</taxon>
        <taxon>Sordariomycetes</taxon>
        <taxon>Hypocreomycetidae</taxon>
        <taxon>Hypocreales</taxon>
        <taxon>Clavicipitaceae</taxon>
        <taxon>Metarhizium</taxon>
    </lineage>
</organism>
<dbReference type="EMBL" id="GL698484">
    <property type="protein sequence ID" value="EFY91115.1"/>
    <property type="molecule type" value="Genomic_DNA"/>
</dbReference>
<protein>
    <submittedName>
        <fullName evidence="1">Uncharacterized protein</fullName>
    </submittedName>
</protein>